<dbReference type="EMBL" id="VKLW01000031">
    <property type="protein sequence ID" value="TYK32420.1"/>
    <property type="molecule type" value="Genomic_DNA"/>
</dbReference>
<feature type="domain" description="HTH cro/C1-type" evidence="1">
    <location>
        <begin position="16"/>
        <end position="70"/>
    </location>
</feature>
<dbReference type="GO" id="GO:0003677">
    <property type="term" value="F:DNA binding"/>
    <property type="evidence" value="ECO:0007669"/>
    <property type="project" value="InterPro"/>
</dbReference>
<dbReference type="InterPro" id="IPR001387">
    <property type="entry name" value="Cro/C1-type_HTH"/>
</dbReference>
<evidence type="ECO:0000313" key="2">
    <source>
        <dbReference type="EMBL" id="TYK32420.1"/>
    </source>
</evidence>
<evidence type="ECO:0000313" key="3">
    <source>
        <dbReference type="Proteomes" id="UP000324383"/>
    </source>
</evidence>
<sequence length="120" mass="13712">MKKKKEIPKHPVVENIRKIIVDKGITQEAAAEFVGTSASQMSKILNGGVQISIWQLSNFATNIGMELIDVFTYPERYVRTESEEVKEPLEAVLQIKLRKEKKEQVLKLVFGEKNLEILNE</sequence>
<dbReference type="SMART" id="SM00530">
    <property type="entry name" value="HTH_XRE"/>
    <property type="match status" value="1"/>
</dbReference>
<gene>
    <name evidence="2" type="ORF">FNJ60_12405</name>
</gene>
<dbReference type="Proteomes" id="UP000324383">
    <property type="component" value="Unassembled WGS sequence"/>
</dbReference>
<proteinExistence type="predicted"/>
<dbReference type="InterPro" id="IPR010982">
    <property type="entry name" value="Lambda_DNA-bd_dom_sf"/>
</dbReference>
<name>A0A5D3EA71_9BACE</name>
<dbReference type="PROSITE" id="PS50943">
    <property type="entry name" value="HTH_CROC1"/>
    <property type="match status" value="1"/>
</dbReference>
<dbReference type="RefSeq" id="WP_021646991.1">
    <property type="nucleotide sequence ID" value="NZ_VKLW01000031.1"/>
</dbReference>
<keyword evidence="3" id="KW-1185">Reference proteome</keyword>
<reference evidence="2 3" key="1">
    <citation type="submission" date="2019-07" db="EMBL/GenBank/DDBJ databases">
        <title>Draft Genome Sequences of Bacteroides pyogenes Strains Isolated from the Uterus Holstein Dairy Cows with Metritis.</title>
        <authorList>
            <person name="Cunha F."/>
            <person name="Galvao K.N."/>
            <person name="Jeon S.J."/>
            <person name="Jeong K.C."/>
        </authorList>
    </citation>
    <scope>NUCLEOTIDE SEQUENCE [LARGE SCALE GENOMIC DNA]</scope>
    <source>
        <strain evidence="2 3">KG-31</strain>
    </source>
</reference>
<organism evidence="2 3">
    <name type="scientific">Bacteroides pyogenes</name>
    <dbReference type="NCBI Taxonomy" id="310300"/>
    <lineage>
        <taxon>Bacteria</taxon>
        <taxon>Pseudomonadati</taxon>
        <taxon>Bacteroidota</taxon>
        <taxon>Bacteroidia</taxon>
        <taxon>Bacteroidales</taxon>
        <taxon>Bacteroidaceae</taxon>
        <taxon>Bacteroides</taxon>
    </lineage>
</organism>
<dbReference type="CDD" id="cd00093">
    <property type="entry name" value="HTH_XRE"/>
    <property type="match status" value="1"/>
</dbReference>
<protein>
    <submittedName>
        <fullName evidence="2">Helix-turn-helix transcriptional regulator</fullName>
    </submittedName>
</protein>
<evidence type="ECO:0000259" key="1">
    <source>
        <dbReference type="PROSITE" id="PS50943"/>
    </source>
</evidence>
<dbReference type="SUPFAM" id="SSF47413">
    <property type="entry name" value="lambda repressor-like DNA-binding domains"/>
    <property type="match status" value="1"/>
</dbReference>
<dbReference type="Gene3D" id="1.10.260.40">
    <property type="entry name" value="lambda repressor-like DNA-binding domains"/>
    <property type="match status" value="1"/>
</dbReference>
<accession>A0A5D3EA71</accession>
<comment type="caution">
    <text evidence="2">The sequence shown here is derived from an EMBL/GenBank/DDBJ whole genome shotgun (WGS) entry which is preliminary data.</text>
</comment>
<dbReference type="AlphaFoldDB" id="A0A5D3EA71"/>